<evidence type="ECO:0000256" key="1">
    <source>
        <dbReference type="PROSITE-ProRule" id="PRU00023"/>
    </source>
</evidence>
<dbReference type="InterPro" id="IPR036770">
    <property type="entry name" value="Ankyrin_rpt-contain_sf"/>
</dbReference>
<dbReference type="EMBL" id="MLAK01001163">
    <property type="protein sequence ID" value="OHS96623.1"/>
    <property type="molecule type" value="Genomic_DNA"/>
</dbReference>
<accession>A0A1J4JEA6</accession>
<feature type="domain" description="DUF3447" evidence="2">
    <location>
        <begin position="209"/>
        <end position="276"/>
    </location>
</feature>
<protein>
    <recommendedName>
        <fullName evidence="2">DUF3447 domain-containing protein</fullName>
    </recommendedName>
</protein>
<keyword evidence="4" id="KW-1185">Reference proteome</keyword>
<comment type="caution">
    <text evidence="3">The sequence shown here is derived from an EMBL/GenBank/DDBJ whole genome shotgun (WGS) entry which is preliminary data.</text>
</comment>
<dbReference type="PROSITE" id="PS50088">
    <property type="entry name" value="ANK_REPEAT"/>
    <property type="match status" value="1"/>
</dbReference>
<dbReference type="RefSeq" id="XP_068349760.1">
    <property type="nucleotide sequence ID" value="XM_068511266.1"/>
</dbReference>
<dbReference type="PANTHER" id="PTHR24159">
    <property type="match status" value="1"/>
</dbReference>
<sequence length="467" mass="55009">MNKDELLSSLEHTFENKLKPQKYILKLEEETDFDKFFYDIREMGMLSSSTKIQSVIQALLLPIRYKLNSNFYEKIINNFIAKINDSSFEQNISLDHFLQAQIDNFAREFNENQSKYTLKTFHTLYFVEEIETSLLNIIQKDDVVSFQEYLIQQPHLNFSLFEMPNFFHFTNTERYQNSYVMEFAAYFGASKIFRFLYINKEAKYGKYINCYAVASCNAEIVHICESLSDNYTGCVLTAIKFHRNEILEWLITNKNLNVDIECLLISIQFHNYEAFIRIFELIEFQAKYIHQIIEFSICAFEPKMLKACLIASNVEKNEQIYRELNIAVKISSFKCIKVLLEYFTLVDGNSLSELFMNSIKYSSIEISELLDQKYNINYNYQDQNGRTALHDAVRKNNLEKVDYLLNKKGININTKDNESVIPLLIAAQKGYTEIVERLLQNSKIRLKAYDDVLPIYLIMLINPFKVF</sequence>
<dbReference type="Pfam" id="PF12796">
    <property type="entry name" value="Ank_2"/>
    <property type="match status" value="1"/>
</dbReference>
<dbReference type="SMART" id="SM00248">
    <property type="entry name" value="ANK"/>
    <property type="match status" value="3"/>
</dbReference>
<dbReference type="VEuPathDB" id="TrichDB:TRFO_37169"/>
<dbReference type="Proteomes" id="UP000179807">
    <property type="component" value="Unassembled WGS sequence"/>
</dbReference>
<proteinExistence type="predicted"/>
<gene>
    <name evidence="3" type="ORF">TRFO_37169</name>
</gene>
<dbReference type="PROSITE" id="PS50297">
    <property type="entry name" value="ANK_REP_REGION"/>
    <property type="match status" value="1"/>
</dbReference>
<dbReference type="InterPro" id="IPR002110">
    <property type="entry name" value="Ankyrin_rpt"/>
</dbReference>
<dbReference type="AlphaFoldDB" id="A0A1J4JEA6"/>
<evidence type="ECO:0000259" key="2">
    <source>
        <dbReference type="Pfam" id="PF11929"/>
    </source>
</evidence>
<evidence type="ECO:0000313" key="3">
    <source>
        <dbReference type="EMBL" id="OHS96623.1"/>
    </source>
</evidence>
<dbReference type="GeneID" id="94845970"/>
<dbReference type="PANTHER" id="PTHR24159:SF5">
    <property type="entry name" value="ANK_REP_REGION DOMAIN-CONTAINING PROTEIN"/>
    <property type="match status" value="1"/>
</dbReference>
<dbReference type="InterPro" id="IPR020683">
    <property type="entry name" value="DUF3447"/>
</dbReference>
<feature type="repeat" description="ANK" evidence="1">
    <location>
        <begin position="384"/>
        <end position="417"/>
    </location>
</feature>
<keyword evidence="1" id="KW-0040">ANK repeat</keyword>
<reference evidence="3" key="1">
    <citation type="submission" date="2016-10" db="EMBL/GenBank/DDBJ databases">
        <authorList>
            <person name="Benchimol M."/>
            <person name="Almeida L.G."/>
            <person name="Vasconcelos A.T."/>
            <person name="Perreira-Neves A."/>
            <person name="Rosa I.A."/>
            <person name="Tasca T."/>
            <person name="Bogo M.R."/>
            <person name="de Souza W."/>
        </authorList>
    </citation>
    <scope>NUCLEOTIDE SEQUENCE [LARGE SCALE GENOMIC DNA]</scope>
    <source>
        <strain evidence="3">K</strain>
    </source>
</reference>
<dbReference type="OrthoDB" id="2157354at2759"/>
<dbReference type="SUPFAM" id="SSF48403">
    <property type="entry name" value="Ankyrin repeat"/>
    <property type="match status" value="1"/>
</dbReference>
<name>A0A1J4JEA6_9EUKA</name>
<dbReference type="Pfam" id="PF11929">
    <property type="entry name" value="DUF3447"/>
    <property type="match status" value="1"/>
</dbReference>
<evidence type="ECO:0000313" key="4">
    <source>
        <dbReference type="Proteomes" id="UP000179807"/>
    </source>
</evidence>
<organism evidence="3 4">
    <name type="scientific">Tritrichomonas foetus</name>
    <dbReference type="NCBI Taxonomy" id="1144522"/>
    <lineage>
        <taxon>Eukaryota</taxon>
        <taxon>Metamonada</taxon>
        <taxon>Parabasalia</taxon>
        <taxon>Tritrichomonadida</taxon>
        <taxon>Tritrichomonadidae</taxon>
        <taxon>Tritrichomonas</taxon>
    </lineage>
</organism>
<dbReference type="Gene3D" id="1.25.40.20">
    <property type="entry name" value="Ankyrin repeat-containing domain"/>
    <property type="match status" value="1"/>
</dbReference>